<sequence length="68" mass="6869">MVKVINRVLDYGRIPPVILGDGEDEGGVGGYFCGPGASVLVGVLGGVFDLAGDGGFVEEWEGVGGEVD</sequence>
<gene>
    <name evidence="1" type="ORF">PENSUB_6818</name>
</gene>
<dbReference type="EMBL" id="MNBE01000615">
    <property type="protein sequence ID" value="OKP03809.1"/>
    <property type="molecule type" value="Genomic_DNA"/>
</dbReference>
<proteinExistence type="predicted"/>
<organism evidence="1 2">
    <name type="scientific">Penicillium subrubescens</name>
    <dbReference type="NCBI Taxonomy" id="1316194"/>
    <lineage>
        <taxon>Eukaryota</taxon>
        <taxon>Fungi</taxon>
        <taxon>Dikarya</taxon>
        <taxon>Ascomycota</taxon>
        <taxon>Pezizomycotina</taxon>
        <taxon>Eurotiomycetes</taxon>
        <taxon>Eurotiomycetidae</taxon>
        <taxon>Eurotiales</taxon>
        <taxon>Aspergillaceae</taxon>
        <taxon>Penicillium</taxon>
    </lineage>
</organism>
<dbReference type="AlphaFoldDB" id="A0A1Q5TUD0"/>
<evidence type="ECO:0000313" key="1">
    <source>
        <dbReference type="EMBL" id="OKP03809.1"/>
    </source>
</evidence>
<keyword evidence="2" id="KW-1185">Reference proteome</keyword>
<accession>A0A1Q5TUD0</accession>
<comment type="caution">
    <text evidence="1">The sequence shown here is derived from an EMBL/GenBank/DDBJ whole genome shotgun (WGS) entry which is preliminary data.</text>
</comment>
<dbReference type="Proteomes" id="UP000186955">
    <property type="component" value="Unassembled WGS sequence"/>
</dbReference>
<name>A0A1Q5TUD0_9EURO</name>
<protein>
    <submittedName>
        <fullName evidence="1">Uncharacterized protein</fullName>
    </submittedName>
</protein>
<evidence type="ECO:0000313" key="2">
    <source>
        <dbReference type="Proteomes" id="UP000186955"/>
    </source>
</evidence>
<reference evidence="1 2" key="1">
    <citation type="submission" date="2016-10" db="EMBL/GenBank/DDBJ databases">
        <title>Genome sequence of the ascomycete fungus Penicillium subrubescens.</title>
        <authorList>
            <person name="De Vries R.P."/>
            <person name="Peng M."/>
            <person name="Dilokpimol A."/>
            <person name="Hilden K."/>
            <person name="Makela M.R."/>
            <person name="Grigoriev I."/>
            <person name="Riley R."/>
            <person name="Granchi Z."/>
        </authorList>
    </citation>
    <scope>NUCLEOTIDE SEQUENCE [LARGE SCALE GENOMIC DNA]</scope>
    <source>
        <strain evidence="1 2">CBS 132785</strain>
    </source>
</reference>